<keyword evidence="2" id="KW-0472">Membrane</keyword>
<proteinExistence type="predicted"/>
<accession>A0A849A8P2</accession>
<protein>
    <submittedName>
        <fullName evidence="3">Uncharacterized protein</fullName>
    </submittedName>
</protein>
<gene>
    <name evidence="3" type="ORF">HKD39_14655</name>
</gene>
<feature type="region of interest" description="Disordered" evidence="1">
    <location>
        <begin position="30"/>
        <end position="52"/>
    </location>
</feature>
<dbReference type="EMBL" id="JABEND010000009">
    <property type="protein sequence ID" value="NNG36929.1"/>
    <property type="molecule type" value="Genomic_DNA"/>
</dbReference>
<evidence type="ECO:0000313" key="4">
    <source>
        <dbReference type="Proteomes" id="UP000562984"/>
    </source>
</evidence>
<comment type="caution">
    <text evidence="3">The sequence shown here is derived from an EMBL/GenBank/DDBJ whole genome shotgun (WGS) entry which is preliminary data.</text>
</comment>
<organism evidence="3 4">
    <name type="scientific">Nakamurella aerolata</name>
    <dbReference type="NCBI Taxonomy" id="1656892"/>
    <lineage>
        <taxon>Bacteria</taxon>
        <taxon>Bacillati</taxon>
        <taxon>Actinomycetota</taxon>
        <taxon>Actinomycetes</taxon>
        <taxon>Nakamurellales</taxon>
        <taxon>Nakamurellaceae</taxon>
        <taxon>Nakamurella</taxon>
    </lineage>
</organism>
<feature type="transmembrane region" description="Helical" evidence="2">
    <location>
        <begin position="6"/>
        <end position="26"/>
    </location>
</feature>
<evidence type="ECO:0000313" key="3">
    <source>
        <dbReference type="EMBL" id="NNG36929.1"/>
    </source>
</evidence>
<reference evidence="3 4" key="1">
    <citation type="submission" date="2020-05" db="EMBL/GenBank/DDBJ databases">
        <title>Nakamurella sp. DB0629 isolated from air conditioner.</title>
        <authorList>
            <person name="Kim D.H."/>
            <person name="Kim D.-U."/>
        </authorList>
    </citation>
    <scope>NUCLEOTIDE SEQUENCE [LARGE SCALE GENOMIC DNA]</scope>
    <source>
        <strain evidence="3 4">DB0629</strain>
    </source>
</reference>
<keyword evidence="4" id="KW-1185">Reference proteome</keyword>
<dbReference type="AlphaFoldDB" id="A0A849A8P2"/>
<evidence type="ECO:0000256" key="2">
    <source>
        <dbReference type="SAM" id="Phobius"/>
    </source>
</evidence>
<keyword evidence="2" id="KW-0812">Transmembrane</keyword>
<dbReference type="Proteomes" id="UP000562984">
    <property type="component" value="Unassembled WGS sequence"/>
</dbReference>
<keyword evidence="2" id="KW-1133">Transmembrane helix</keyword>
<dbReference type="RefSeq" id="WP_171200636.1">
    <property type="nucleotide sequence ID" value="NZ_JABEND010000009.1"/>
</dbReference>
<sequence length="116" mass="13684">MMNQWTFIAAVAAFWAAVLVWTTWMSRRQADREAQRRERQQENEHRWQERRDERIREARRSDDQEYLTALRTVIQPRPGVFVADANQIGRVVKAAAERAGRGLGRIATDRDDQETM</sequence>
<evidence type="ECO:0000256" key="1">
    <source>
        <dbReference type="SAM" id="MobiDB-lite"/>
    </source>
</evidence>
<name>A0A849A8P2_9ACTN</name>